<accession>A0A1X7BNN5</accession>
<protein>
    <submittedName>
        <fullName evidence="3">Serine/threonine protein kinase</fullName>
    </submittedName>
</protein>
<keyword evidence="3" id="KW-0808">Transferase</keyword>
<keyword evidence="4" id="KW-1185">Reference proteome</keyword>
<dbReference type="GO" id="GO:0009088">
    <property type="term" value="P:threonine biosynthetic process"/>
    <property type="evidence" value="ECO:0007669"/>
    <property type="project" value="TreeGrafter"/>
</dbReference>
<dbReference type="PANTHER" id="PTHR21064">
    <property type="entry name" value="AMINOGLYCOSIDE PHOSPHOTRANSFERASE DOMAIN-CONTAINING PROTEIN-RELATED"/>
    <property type="match status" value="1"/>
</dbReference>
<keyword evidence="3" id="KW-0418">Kinase</keyword>
<sequence length="334" mass="37926">MNTSATDLDASIAAEVTRVVELYDFTDDVRVTPLSRSENIVFFVDDPARETKYVARVNSGRLAYHTGELINCELDWLTAIREDTDVIVPEVIADRDGRRVHTLNVPDSPTPRFVSLYSFISGAEPSEENLPAEFRRLGSITARLHNHAKSWTPPAGFKRLTWTEDMILDDKLGWGHWQNGVGIEGETAVILERAASILRRQCERLPKDRESFGMIHADLRLANILVDGDQIAIIDFDDCGFGWYLSELPAALSFIEDHPDRDTLIHEWIAGYRAVSNLDQAMVDQLPTLFMLRRFALLAWLGYQVDHLEFAREIGPQFTMETRKEAEAYLARFG</sequence>
<dbReference type="Proteomes" id="UP000193224">
    <property type="component" value="Unassembled WGS sequence"/>
</dbReference>
<dbReference type="GO" id="GO:0004674">
    <property type="term" value="F:protein serine/threonine kinase activity"/>
    <property type="evidence" value="ECO:0007669"/>
    <property type="project" value="UniProtKB-KW"/>
</dbReference>
<reference evidence="3 4" key="1">
    <citation type="submission" date="2017-03" db="EMBL/GenBank/DDBJ databases">
        <authorList>
            <person name="Afonso C.L."/>
            <person name="Miller P.J."/>
            <person name="Scott M.A."/>
            <person name="Spackman E."/>
            <person name="Goraichik I."/>
            <person name="Dimitrov K.M."/>
            <person name="Suarez D.L."/>
            <person name="Swayne D.E."/>
        </authorList>
    </citation>
    <scope>NUCLEOTIDE SEQUENCE [LARGE SCALE GENOMIC DNA]</scope>
    <source>
        <strain evidence="3 4">CECT 7745</strain>
    </source>
</reference>
<dbReference type="Pfam" id="PF01636">
    <property type="entry name" value="APH"/>
    <property type="match status" value="1"/>
</dbReference>
<evidence type="ECO:0000313" key="3">
    <source>
        <dbReference type="EMBL" id="SMC11235.1"/>
    </source>
</evidence>
<evidence type="ECO:0000256" key="1">
    <source>
        <dbReference type="ARBA" id="ARBA00038240"/>
    </source>
</evidence>
<proteinExistence type="inferred from homology"/>
<dbReference type="EMBL" id="FWXB01000003">
    <property type="protein sequence ID" value="SMC11235.1"/>
    <property type="molecule type" value="Genomic_DNA"/>
</dbReference>
<evidence type="ECO:0000259" key="2">
    <source>
        <dbReference type="Pfam" id="PF01636"/>
    </source>
</evidence>
<dbReference type="InterPro" id="IPR002575">
    <property type="entry name" value="Aminoglycoside_PTrfase"/>
</dbReference>
<dbReference type="InterPro" id="IPR050249">
    <property type="entry name" value="Pseudomonas-type_ThrB"/>
</dbReference>
<organism evidence="3 4">
    <name type="scientific">Roseovarius aestuarii</name>
    <dbReference type="NCBI Taxonomy" id="475083"/>
    <lineage>
        <taxon>Bacteria</taxon>
        <taxon>Pseudomonadati</taxon>
        <taxon>Pseudomonadota</taxon>
        <taxon>Alphaproteobacteria</taxon>
        <taxon>Rhodobacterales</taxon>
        <taxon>Roseobacteraceae</taxon>
        <taxon>Roseovarius</taxon>
    </lineage>
</organism>
<dbReference type="SUPFAM" id="SSF56112">
    <property type="entry name" value="Protein kinase-like (PK-like)"/>
    <property type="match status" value="1"/>
</dbReference>
<comment type="similarity">
    <text evidence="1">Belongs to the pseudomonas-type ThrB family.</text>
</comment>
<dbReference type="Gene3D" id="3.30.200.70">
    <property type="match status" value="1"/>
</dbReference>
<dbReference type="RefSeq" id="WP_176237629.1">
    <property type="nucleotide sequence ID" value="NZ_FWXB01000003.1"/>
</dbReference>
<name>A0A1X7BNN5_9RHOB</name>
<gene>
    <name evidence="3" type="ORF">ROA7745_01046</name>
</gene>
<dbReference type="PANTHER" id="PTHR21064:SF6">
    <property type="entry name" value="AMINOGLYCOSIDE PHOSPHOTRANSFERASE DOMAIN-CONTAINING PROTEIN"/>
    <property type="match status" value="1"/>
</dbReference>
<feature type="domain" description="Aminoglycoside phosphotransferase" evidence="2">
    <location>
        <begin position="33"/>
        <end position="273"/>
    </location>
</feature>
<dbReference type="AlphaFoldDB" id="A0A1X7BNN5"/>
<dbReference type="Gene3D" id="1.20.1270.170">
    <property type="match status" value="1"/>
</dbReference>
<dbReference type="Gene3D" id="1.10.510.10">
    <property type="entry name" value="Transferase(Phosphotransferase) domain 1"/>
    <property type="match status" value="1"/>
</dbReference>
<evidence type="ECO:0000313" key="4">
    <source>
        <dbReference type="Proteomes" id="UP000193224"/>
    </source>
</evidence>
<dbReference type="GO" id="GO:0004413">
    <property type="term" value="F:homoserine kinase activity"/>
    <property type="evidence" value="ECO:0007669"/>
    <property type="project" value="TreeGrafter"/>
</dbReference>
<keyword evidence="3" id="KW-0723">Serine/threonine-protein kinase</keyword>
<dbReference type="InterPro" id="IPR011009">
    <property type="entry name" value="Kinase-like_dom_sf"/>
</dbReference>